<evidence type="ECO:0000313" key="1">
    <source>
        <dbReference type="EMBL" id="MCU6700130.1"/>
    </source>
</evidence>
<comment type="caution">
    <text evidence="1">The sequence shown here is derived from an EMBL/GenBank/DDBJ whole genome shotgun (WGS) entry which is preliminary data.</text>
</comment>
<dbReference type="InterPro" id="IPR017853">
    <property type="entry name" value="GH"/>
</dbReference>
<keyword evidence="2" id="KW-1185">Reference proteome</keyword>
<protein>
    <submittedName>
        <fullName evidence="1">Uncharacterized protein</fullName>
    </submittedName>
</protein>
<accession>A0ABT2S6A7</accession>
<gene>
    <name evidence="1" type="ORF">OCV65_07780</name>
</gene>
<name>A0ABT2S6A7_9FIRM</name>
<dbReference type="EMBL" id="JAOQJV010000008">
    <property type="protein sequence ID" value="MCU6700130.1"/>
    <property type="molecule type" value="Genomic_DNA"/>
</dbReference>
<dbReference type="Proteomes" id="UP001207605">
    <property type="component" value="Unassembled WGS sequence"/>
</dbReference>
<evidence type="ECO:0000313" key="2">
    <source>
        <dbReference type="Proteomes" id="UP001207605"/>
    </source>
</evidence>
<proteinExistence type="predicted"/>
<dbReference type="RefSeq" id="WP_262581584.1">
    <property type="nucleotide sequence ID" value="NZ_JAOQJV010000008.1"/>
</dbReference>
<organism evidence="1 2">
    <name type="scientific">Dorea ammoniilytica</name>
    <dbReference type="NCBI Taxonomy" id="2981788"/>
    <lineage>
        <taxon>Bacteria</taxon>
        <taxon>Bacillati</taxon>
        <taxon>Bacillota</taxon>
        <taxon>Clostridia</taxon>
        <taxon>Lachnospirales</taxon>
        <taxon>Lachnospiraceae</taxon>
        <taxon>Dorea</taxon>
    </lineage>
</organism>
<dbReference type="SUPFAM" id="SSF51445">
    <property type="entry name" value="(Trans)glycosidases"/>
    <property type="match status" value="1"/>
</dbReference>
<sequence length="96" mass="10862">MGKYTVLVNENMGEVNWEMVKKADVHGVMLCVGYGGEVDRLFRANADCCEKLGIPFGVYWTSYAVTERDAEAEKRELEGMIEGYHIEGPVRIFKNP</sequence>
<reference evidence="1 2" key="1">
    <citation type="journal article" date="2021" name="ISME Commun">
        <title>Automated analysis of genomic sequences facilitates high-throughput and comprehensive description of bacteria.</title>
        <authorList>
            <person name="Hitch T.C.A."/>
        </authorList>
    </citation>
    <scope>NUCLEOTIDE SEQUENCE [LARGE SCALE GENOMIC DNA]</scope>
    <source>
        <strain evidence="1 2">Sanger_02</strain>
    </source>
</reference>
<dbReference type="Gene3D" id="3.20.20.80">
    <property type="entry name" value="Glycosidases"/>
    <property type="match status" value="1"/>
</dbReference>